<dbReference type="AlphaFoldDB" id="A0A317CKJ4"/>
<dbReference type="OrthoDB" id="8296177at2"/>
<comment type="caution">
    <text evidence="2">The sequence shown here is derived from an EMBL/GenBank/DDBJ whole genome shotgun (WGS) entry which is preliminary data.</text>
</comment>
<dbReference type="PANTHER" id="PTHR46889:SF4">
    <property type="entry name" value="TRANSPOSASE INSO FOR INSERTION SEQUENCE ELEMENT IS911B-RELATED"/>
    <property type="match status" value="1"/>
</dbReference>
<dbReference type="PANTHER" id="PTHR46889">
    <property type="entry name" value="TRANSPOSASE INSF FOR INSERTION SEQUENCE IS3B-RELATED"/>
    <property type="match status" value="1"/>
</dbReference>
<dbReference type="EMBL" id="QGKM01000033">
    <property type="protein sequence ID" value="PWQ96840.1"/>
    <property type="molecule type" value="Genomic_DNA"/>
</dbReference>
<dbReference type="GO" id="GO:0015074">
    <property type="term" value="P:DNA integration"/>
    <property type="evidence" value="ECO:0007669"/>
    <property type="project" value="InterPro"/>
</dbReference>
<dbReference type="InterPro" id="IPR001584">
    <property type="entry name" value="Integrase_cat-core"/>
</dbReference>
<gene>
    <name evidence="2" type="ORF">DKW60_12015</name>
</gene>
<dbReference type="Gene3D" id="3.30.420.10">
    <property type="entry name" value="Ribonuclease H-like superfamily/Ribonuclease H"/>
    <property type="match status" value="1"/>
</dbReference>
<keyword evidence="3" id="KW-1185">Reference proteome</keyword>
<feature type="domain" description="Integrase catalytic" evidence="1">
    <location>
        <begin position="9"/>
        <end position="75"/>
    </location>
</feature>
<proteinExistence type="predicted"/>
<name>A0A317CKJ4_9GAMM</name>
<dbReference type="Pfam" id="PF13683">
    <property type="entry name" value="rve_3"/>
    <property type="match status" value="1"/>
</dbReference>
<dbReference type="InterPro" id="IPR012337">
    <property type="entry name" value="RNaseH-like_sf"/>
</dbReference>
<organism evidence="2 3">
    <name type="scientific">Leucothrix pacifica</name>
    <dbReference type="NCBI Taxonomy" id="1247513"/>
    <lineage>
        <taxon>Bacteria</taxon>
        <taxon>Pseudomonadati</taxon>
        <taxon>Pseudomonadota</taxon>
        <taxon>Gammaproteobacteria</taxon>
        <taxon>Thiotrichales</taxon>
        <taxon>Thiotrichaceae</taxon>
        <taxon>Leucothrix</taxon>
    </lineage>
</organism>
<dbReference type="InterPro" id="IPR050900">
    <property type="entry name" value="Transposase_IS3/IS150/IS904"/>
</dbReference>
<protein>
    <recommendedName>
        <fullName evidence="1">Integrase catalytic domain-containing protein</fullName>
    </recommendedName>
</protein>
<evidence type="ECO:0000313" key="2">
    <source>
        <dbReference type="EMBL" id="PWQ96840.1"/>
    </source>
</evidence>
<dbReference type="GO" id="GO:0003676">
    <property type="term" value="F:nucleic acid binding"/>
    <property type="evidence" value="ECO:0007669"/>
    <property type="project" value="InterPro"/>
</dbReference>
<dbReference type="Proteomes" id="UP000245539">
    <property type="component" value="Unassembled WGS sequence"/>
</dbReference>
<dbReference type="InterPro" id="IPR036397">
    <property type="entry name" value="RNaseH_sf"/>
</dbReference>
<evidence type="ECO:0000313" key="3">
    <source>
        <dbReference type="Proteomes" id="UP000245539"/>
    </source>
</evidence>
<evidence type="ECO:0000259" key="1">
    <source>
        <dbReference type="Pfam" id="PF13683"/>
    </source>
</evidence>
<sequence length="132" mass="15351">MRVKLDQLNISQSFSRPRVSDDNAYVESFFRTLKYGPSWPSQGFTSLDQAREWVQQFMQWYNHEHQHSKIRFVTPAQRHRGDDKAVLTQRASVYAQAKQANPARWSGNTRDWSVITEVTLNPERPAEGKKAA</sequence>
<accession>A0A317CKJ4</accession>
<reference evidence="2 3" key="1">
    <citation type="submission" date="2018-05" db="EMBL/GenBank/DDBJ databases">
        <title>Leucothrix arctica sp. nov., isolated from Arctic seawater.</title>
        <authorList>
            <person name="Choi A."/>
            <person name="Baek K."/>
        </authorList>
    </citation>
    <scope>NUCLEOTIDE SEQUENCE [LARGE SCALE GENOMIC DNA]</scope>
    <source>
        <strain evidence="2 3">JCM 18388</strain>
    </source>
</reference>
<dbReference type="SUPFAM" id="SSF53098">
    <property type="entry name" value="Ribonuclease H-like"/>
    <property type="match status" value="1"/>
</dbReference>